<protein>
    <submittedName>
        <fullName evidence="2">Receptor expression-enhancing protein 4</fullName>
    </submittedName>
</protein>
<organism evidence="2 3">
    <name type="scientific">Frankliniella fusca</name>
    <dbReference type="NCBI Taxonomy" id="407009"/>
    <lineage>
        <taxon>Eukaryota</taxon>
        <taxon>Metazoa</taxon>
        <taxon>Ecdysozoa</taxon>
        <taxon>Arthropoda</taxon>
        <taxon>Hexapoda</taxon>
        <taxon>Insecta</taxon>
        <taxon>Pterygota</taxon>
        <taxon>Neoptera</taxon>
        <taxon>Paraneoptera</taxon>
        <taxon>Thysanoptera</taxon>
        <taxon>Terebrantia</taxon>
        <taxon>Thripoidea</taxon>
        <taxon>Thripidae</taxon>
        <taxon>Frankliniella</taxon>
    </lineage>
</organism>
<evidence type="ECO:0000256" key="1">
    <source>
        <dbReference type="SAM" id="MobiDB-lite"/>
    </source>
</evidence>
<dbReference type="AlphaFoldDB" id="A0AAE1L7J6"/>
<reference evidence="2" key="2">
    <citation type="journal article" date="2023" name="BMC Genomics">
        <title>Pest status, molecular evolution, and epigenetic factors derived from the genome assembly of Frankliniella fusca, a thysanopteran phytovirus vector.</title>
        <authorList>
            <person name="Catto M.A."/>
            <person name="Labadie P.E."/>
            <person name="Jacobson A.L."/>
            <person name="Kennedy G.G."/>
            <person name="Srinivasan R."/>
            <person name="Hunt B.G."/>
        </authorList>
    </citation>
    <scope>NUCLEOTIDE SEQUENCE</scope>
    <source>
        <strain evidence="2">PL_HMW_Pooled</strain>
    </source>
</reference>
<feature type="region of interest" description="Disordered" evidence="1">
    <location>
        <begin position="111"/>
        <end position="140"/>
    </location>
</feature>
<dbReference type="Proteomes" id="UP001219518">
    <property type="component" value="Unassembled WGS sequence"/>
</dbReference>
<gene>
    <name evidence="2" type="ORF">KUF71_003784</name>
</gene>
<comment type="caution">
    <text evidence="2">The sequence shown here is derived from an EMBL/GenBank/DDBJ whole genome shotgun (WGS) entry which is preliminary data.</text>
</comment>
<proteinExistence type="predicted"/>
<evidence type="ECO:0000313" key="2">
    <source>
        <dbReference type="EMBL" id="KAK3909185.1"/>
    </source>
</evidence>
<sequence>MPEKLKDLEVKFLEFFDRNNIAALILAVSPQVRVDLLWRRCVESIMAAKAEEHDSQPRKLSRRVARREARRGVCLARVEASENANLPRFLSLPLPAKSAVIIYAAPRPRRRRRLTRPDGCCCGDSDAPPPRRHQHGGGSR</sequence>
<evidence type="ECO:0000313" key="3">
    <source>
        <dbReference type="Proteomes" id="UP001219518"/>
    </source>
</evidence>
<accession>A0AAE1L7J6</accession>
<keyword evidence="3" id="KW-1185">Reference proteome</keyword>
<name>A0AAE1L7J6_9NEOP</name>
<dbReference type="EMBL" id="JAHWGI010000085">
    <property type="protein sequence ID" value="KAK3909185.1"/>
    <property type="molecule type" value="Genomic_DNA"/>
</dbReference>
<reference evidence="2" key="1">
    <citation type="submission" date="2021-07" db="EMBL/GenBank/DDBJ databases">
        <authorList>
            <person name="Catto M.A."/>
            <person name="Jacobson A."/>
            <person name="Kennedy G."/>
            <person name="Labadie P."/>
            <person name="Hunt B.G."/>
            <person name="Srinivasan R."/>
        </authorList>
    </citation>
    <scope>NUCLEOTIDE SEQUENCE</scope>
    <source>
        <strain evidence="2">PL_HMW_Pooled</strain>
        <tissue evidence="2">Head</tissue>
    </source>
</reference>
<feature type="compositionally biased region" description="Basic residues" evidence="1">
    <location>
        <begin position="130"/>
        <end position="140"/>
    </location>
</feature>
<keyword evidence="2" id="KW-0675">Receptor</keyword>